<dbReference type="Proteomes" id="UP001238163">
    <property type="component" value="Unassembled WGS sequence"/>
</dbReference>
<dbReference type="EMBL" id="JAUSVL010000001">
    <property type="protein sequence ID" value="MDQ0290368.1"/>
    <property type="molecule type" value="Genomic_DNA"/>
</dbReference>
<evidence type="ECO:0000313" key="2">
    <source>
        <dbReference type="Proteomes" id="UP001238163"/>
    </source>
</evidence>
<dbReference type="PANTHER" id="PTHR39450">
    <property type="entry name" value="MOLYBDOPTERIN OXIDOREDUCTASE, 4FE-4S CLUSTER-BINDING SUBUNIT"/>
    <property type="match status" value="1"/>
</dbReference>
<proteinExistence type="predicted"/>
<dbReference type="InterPro" id="IPR036593">
    <property type="entry name" value="CPE0013-like_sf"/>
</dbReference>
<comment type="caution">
    <text evidence="1">The sequence shown here is derived from an EMBL/GenBank/DDBJ whole genome shotgun (WGS) entry which is preliminary data.</text>
</comment>
<dbReference type="Pfam" id="PF07892">
    <property type="entry name" value="DUF1667"/>
    <property type="match status" value="1"/>
</dbReference>
<dbReference type="RefSeq" id="WP_307261848.1">
    <property type="nucleotide sequence ID" value="NZ_JAUSVL010000001.1"/>
</dbReference>
<protein>
    <submittedName>
        <fullName evidence="1">CxxC motif-containing protein</fullName>
    </submittedName>
</protein>
<dbReference type="SUPFAM" id="SSF160148">
    <property type="entry name" value="CPE0013-like"/>
    <property type="match status" value="1"/>
</dbReference>
<gene>
    <name evidence="1" type="ORF">J3R75_002475</name>
</gene>
<accession>A0AAE4APT6</accession>
<dbReference type="SUPFAM" id="SSF53706">
    <property type="entry name" value="Formate dehydrogenase/DMSO reductase, domains 1-3"/>
    <property type="match status" value="1"/>
</dbReference>
<name>A0AAE4APT6_9BACT</name>
<dbReference type="PANTHER" id="PTHR39450:SF1">
    <property type="entry name" value="DUF1667 DOMAIN-CONTAINING PROTEIN"/>
    <property type="match status" value="1"/>
</dbReference>
<dbReference type="Gene3D" id="3.10.530.10">
    <property type="entry name" value="CPE0013-like"/>
    <property type="match status" value="1"/>
</dbReference>
<dbReference type="AlphaFoldDB" id="A0AAE4APT6"/>
<organism evidence="1 2">
    <name type="scientific">Oligosphaera ethanolica</name>
    <dbReference type="NCBI Taxonomy" id="760260"/>
    <lineage>
        <taxon>Bacteria</taxon>
        <taxon>Pseudomonadati</taxon>
        <taxon>Lentisphaerota</taxon>
        <taxon>Oligosphaeria</taxon>
        <taxon>Oligosphaerales</taxon>
        <taxon>Oligosphaeraceae</taxon>
        <taxon>Oligosphaera</taxon>
    </lineage>
</organism>
<evidence type="ECO:0000313" key="1">
    <source>
        <dbReference type="EMBL" id="MDQ0290368.1"/>
    </source>
</evidence>
<sequence>MSTTREITCIGCPIGCALTATIVDGVVTDVTGNECGRGPAYARQECVRPERMVTALMFVPGASRPLSVKTARPVPKDKIKDCLEAIRQTRPALPVRIGQVVLVDVAGTGVPVVATCDLAAPARVVITPLARVASAACAGAAAAAAGTKPRREAKGVVTAVADKQDGRCCARK</sequence>
<reference evidence="1" key="1">
    <citation type="submission" date="2023-07" db="EMBL/GenBank/DDBJ databases">
        <title>Genomic Encyclopedia of Type Strains, Phase IV (KMG-IV): sequencing the most valuable type-strain genomes for metagenomic binning, comparative biology and taxonomic classification.</title>
        <authorList>
            <person name="Goeker M."/>
        </authorList>
    </citation>
    <scope>NUCLEOTIDE SEQUENCE</scope>
    <source>
        <strain evidence="1">DSM 24202</strain>
    </source>
</reference>
<keyword evidence="2" id="KW-1185">Reference proteome</keyword>
<dbReference type="InterPro" id="IPR012460">
    <property type="entry name" value="DUF1667"/>
</dbReference>